<dbReference type="InterPro" id="IPR051159">
    <property type="entry name" value="Hexapeptide_acetyltransf"/>
</dbReference>
<evidence type="ECO:0000256" key="2">
    <source>
        <dbReference type="ARBA" id="ARBA00022679"/>
    </source>
</evidence>
<dbReference type="SUPFAM" id="SSF51161">
    <property type="entry name" value="Trimeric LpxA-like enzymes"/>
    <property type="match status" value="1"/>
</dbReference>
<dbReference type="Gene3D" id="2.160.10.10">
    <property type="entry name" value="Hexapeptide repeat proteins"/>
    <property type="match status" value="1"/>
</dbReference>
<keyword evidence="3" id="KW-0677">Repeat</keyword>
<reference evidence="5 6" key="1">
    <citation type="submission" date="2019-03" db="EMBL/GenBank/DDBJ databases">
        <title>Single cell metagenomics reveals metabolic interactions within the superorganism composed of flagellate Streblomastix strix and complex community of Bacteroidetes bacteria on its surface.</title>
        <authorList>
            <person name="Treitli S.C."/>
            <person name="Kolisko M."/>
            <person name="Husnik F."/>
            <person name="Keeling P."/>
            <person name="Hampl V."/>
        </authorList>
    </citation>
    <scope>NUCLEOTIDE SEQUENCE [LARGE SCALE GENOMIC DNA]</scope>
    <source>
        <strain evidence="5">St1</strain>
    </source>
</reference>
<dbReference type="EC" id="2.3.1.18" evidence="5"/>
<dbReference type="PANTHER" id="PTHR23416">
    <property type="entry name" value="SIALIC ACID SYNTHASE-RELATED"/>
    <property type="match status" value="1"/>
</dbReference>
<dbReference type="Pfam" id="PF00132">
    <property type="entry name" value="Hexapep"/>
    <property type="match status" value="1"/>
</dbReference>
<dbReference type="InterPro" id="IPR011004">
    <property type="entry name" value="Trimer_LpxA-like_sf"/>
</dbReference>
<dbReference type="AlphaFoldDB" id="A0A5M8P5G3"/>
<dbReference type="GO" id="GO:0008870">
    <property type="term" value="F:galactoside O-acetyltransferase activity"/>
    <property type="evidence" value="ECO:0007669"/>
    <property type="project" value="UniProtKB-EC"/>
</dbReference>
<dbReference type="PROSITE" id="PS00101">
    <property type="entry name" value="HEXAPEP_TRANSFERASES"/>
    <property type="match status" value="1"/>
</dbReference>
<dbReference type="InterPro" id="IPR018357">
    <property type="entry name" value="Hexapep_transf_CS"/>
</dbReference>
<protein>
    <submittedName>
        <fullName evidence="5">Galactoside O-acetyltransferase</fullName>
        <ecNumber evidence="5">2.3.1.18</ecNumber>
    </submittedName>
</protein>
<dbReference type="CDD" id="cd04647">
    <property type="entry name" value="LbH_MAT_like"/>
    <property type="match status" value="1"/>
</dbReference>
<gene>
    <name evidence="5" type="ORF">EZS26_000326</name>
</gene>
<evidence type="ECO:0000256" key="4">
    <source>
        <dbReference type="ARBA" id="ARBA00023315"/>
    </source>
</evidence>
<dbReference type="EMBL" id="SNRX01000001">
    <property type="protein sequence ID" value="KAA6303775.1"/>
    <property type="molecule type" value="Genomic_DNA"/>
</dbReference>
<name>A0A5M8P5G3_9BACT</name>
<dbReference type="Proteomes" id="UP000324575">
    <property type="component" value="Unassembled WGS sequence"/>
</dbReference>
<keyword evidence="2 5" id="KW-0808">Transferase</keyword>
<evidence type="ECO:0000313" key="6">
    <source>
        <dbReference type="Proteomes" id="UP000324575"/>
    </source>
</evidence>
<proteinExistence type="inferred from homology"/>
<evidence type="ECO:0000256" key="1">
    <source>
        <dbReference type="ARBA" id="ARBA00007274"/>
    </source>
</evidence>
<accession>A0A5M8P5G3</accession>
<dbReference type="PANTHER" id="PTHR23416:SF23">
    <property type="entry name" value="ACETYLTRANSFERASE C18B11.09C-RELATED"/>
    <property type="match status" value="1"/>
</dbReference>
<organism evidence="5 6">
    <name type="scientific">Candidatus Ordinivivax streblomastigis</name>
    <dbReference type="NCBI Taxonomy" id="2540710"/>
    <lineage>
        <taxon>Bacteria</taxon>
        <taxon>Pseudomonadati</taxon>
        <taxon>Bacteroidota</taxon>
        <taxon>Bacteroidia</taxon>
        <taxon>Bacteroidales</taxon>
        <taxon>Candidatus Ordinivivax</taxon>
    </lineage>
</organism>
<dbReference type="InterPro" id="IPR001451">
    <property type="entry name" value="Hexapep"/>
</dbReference>
<sequence length="194" mass="21298">MKSILIKIIASCARMLCGEVSTDFLIKKGLKVGANFSREGGVRIDTSYCFLIEIGNNVTLAPNVILLAHDASLKMICGLSKLGRITIGDNVFIGANSVILPNVSIGSNVIIGAGSVVVKNVPDNSVYAGNPARYVRSISEIKNKNMELLKTRPTYDRTFSPLEINEKLKLKMKEELKTGFGFYQCNNYRSFNNQ</sequence>
<comment type="similarity">
    <text evidence="1">Belongs to the transferase hexapeptide repeat family.</text>
</comment>
<evidence type="ECO:0000256" key="3">
    <source>
        <dbReference type="ARBA" id="ARBA00022737"/>
    </source>
</evidence>
<evidence type="ECO:0000313" key="5">
    <source>
        <dbReference type="EMBL" id="KAA6303775.1"/>
    </source>
</evidence>
<keyword evidence="4 5" id="KW-0012">Acyltransferase</keyword>
<comment type="caution">
    <text evidence="5">The sequence shown here is derived from an EMBL/GenBank/DDBJ whole genome shotgun (WGS) entry which is preliminary data.</text>
</comment>